<dbReference type="Gene3D" id="1.50.10.150">
    <property type="entry name" value="Voltage-dependent anion channel"/>
    <property type="match status" value="1"/>
</dbReference>
<dbReference type="GO" id="GO:0005886">
    <property type="term" value="C:plasma membrane"/>
    <property type="evidence" value="ECO:0007669"/>
    <property type="project" value="TreeGrafter"/>
</dbReference>
<reference evidence="6" key="1">
    <citation type="submission" date="2018-02" db="EMBL/GenBank/DDBJ databases">
        <authorList>
            <person name="Cohen D.B."/>
            <person name="Kent A.D."/>
        </authorList>
    </citation>
    <scope>NUCLEOTIDE SEQUENCE [LARGE SCALE GENOMIC DNA]</scope>
    <source>
        <strain evidence="6">CCUG 47132</strain>
    </source>
</reference>
<feature type="transmembrane region" description="Helical" evidence="5">
    <location>
        <begin position="239"/>
        <end position="263"/>
    </location>
</feature>
<dbReference type="GeneID" id="78390774"/>
<dbReference type="InterPro" id="IPR038665">
    <property type="entry name" value="Voltage-dep_anion_channel_sf"/>
</dbReference>
<feature type="transmembrane region" description="Helical" evidence="5">
    <location>
        <begin position="180"/>
        <end position="201"/>
    </location>
</feature>
<dbReference type="RefSeq" id="WP_106056261.1">
    <property type="nucleotide sequence ID" value="NZ_CP027228.1"/>
</dbReference>
<evidence type="ECO:0000313" key="6">
    <source>
        <dbReference type="EMBL" id="AVM47464.1"/>
    </source>
</evidence>
<dbReference type="AlphaFoldDB" id="A0A2S0L2K6"/>
<reference evidence="8" key="2">
    <citation type="submission" date="2018-02" db="EMBL/GenBank/DDBJ databases">
        <authorList>
            <person name="Holder M.E."/>
            <person name="Ajami N.J."/>
            <person name="Petrosino J.F."/>
        </authorList>
    </citation>
    <scope>NUCLEOTIDE SEQUENCE [LARGE SCALE GENOMIC DNA]</scope>
    <source>
        <strain evidence="8">CCUG 47132</strain>
    </source>
</reference>
<dbReference type="PANTHER" id="PTHR37955:SF1">
    <property type="entry name" value="DEP DOMAIN-CONTAINING PROTEIN"/>
    <property type="match status" value="1"/>
</dbReference>
<dbReference type="InterPro" id="IPR004695">
    <property type="entry name" value="SLAC1/Mae1/Ssu1/TehA"/>
</dbReference>
<dbReference type="CDD" id="cd09325">
    <property type="entry name" value="TDT_C4-dicarb_trans"/>
    <property type="match status" value="1"/>
</dbReference>
<dbReference type="KEGG" id="mdv:C5Q96_00735"/>
<evidence type="ECO:0000256" key="4">
    <source>
        <dbReference type="ARBA" id="ARBA00023136"/>
    </source>
</evidence>
<dbReference type="Proteomes" id="UP000722050">
    <property type="component" value="Unassembled WGS sequence"/>
</dbReference>
<comment type="subcellular location">
    <subcellularLocation>
        <location evidence="1">Membrane</location>
        <topology evidence="1">Multi-pass membrane protein</topology>
    </subcellularLocation>
</comment>
<evidence type="ECO:0000313" key="8">
    <source>
        <dbReference type="Proteomes" id="UP000237883"/>
    </source>
</evidence>
<keyword evidence="3 5" id="KW-1133">Transmembrane helix</keyword>
<accession>A0A2S0L2K6</accession>
<keyword evidence="2 5" id="KW-0812">Transmembrane</keyword>
<proteinExistence type="predicted"/>
<feature type="transmembrane region" description="Helical" evidence="5">
    <location>
        <begin position="207"/>
        <end position="232"/>
    </location>
</feature>
<evidence type="ECO:0000313" key="7">
    <source>
        <dbReference type="EMBL" id="MBF1352468.1"/>
    </source>
</evidence>
<dbReference type="Proteomes" id="UP000237883">
    <property type="component" value="Chromosome"/>
</dbReference>
<feature type="transmembrane region" description="Helical" evidence="5">
    <location>
        <begin position="89"/>
        <end position="111"/>
    </location>
</feature>
<feature type="transmembrane region" description="Helical" evidence="5">
    <location>
        <begin position="30"/>
        <end position="50"/>
    </location>
</feature>
<protein>
    <submittedName>
        <fullName evidence="6">C4-dicarboxylate ABC transporter</fullName>
    </submittedName>
    <submittedName>
        <fullName evidence="7">TDT family transporter</fullName>
    </submittedName>
</protein>
<dbReference type="PANTHER" id="PTHR37955">
    <property type="entry name" value="TELLURITE RESISTANCE PROTEIN TEHA"/>
    <property type="match status" value="1"/>
</dbReference>
<evidence type="ECO:0000256" key="1">
    <source>
        <dbReference type="ARBA" id="ARBA00004141"/>
    </source>
</evidence>
<dbReference type="EMBL" id="CP027228">
    <property type="protein sequence ID" value="AVM47464.1"/>
    <property type="molecule type" value="Genomic_DNA"/>
</dbReference>
<feature type="transmembrane region" description="Helical" evidence="5">
    <location>
        <begin position="148"/>
        <end position="168"/>
    </location>
</feature>
<gene>
    <name evidence="6" type="ORF">C5Q96_00735</name>
    <name evidence="7" type="ORF">HXM71_05040</name>
</gene>
<dbReference type="EMBL" id="JABZQH010000169">
    <property type="protein sequence ID" value="MBF1352468.1"/>
    <property type="molecule type" value="Genomic_DNA"/>
</dbReference>
<dbReference type="OrthoDB" id="309023at2"/>
<name>A0A2S0L2K6_9FIRM</name>
<evidence type="ECO:0000256" key="2">
    <source>
        <dbReference type="ARBA" id="ARBA00022692"/>
    </source>
</evidence>
<dbReference type="Pfam" id="PF03595">
    <property type="entry name" value="SLAC1"/>
    <property type="match status" value="1"/>
</dbReference>
<keyword evidence="8" id="KW-1185">Reference proteome</keyword>
<feature type="transmembrane region" description="Helical" evidence="5">
    <location>
        <begin position="123"/>
        <end position="142"/>
    </location>
</feature>
<reference evidence="7" key="3">
    <citation type="submission" date="2020-04" db="EMBL/GenBank/DDBJ databases">
        <title>Deep metagenomics examines the oral microbiome during advanced dental caries in children, revealing novel taxa and co-occurrences with host molecules.</title>
        <authorList>
            <person name="Baker J.L."/>
            <person name="Morton J.T."/>
            <person name="Dinis M."/>
            <person name="Alvarez R."/>
            <person name="Tran N.C."/>
            <person name="Knight R."/>
            <person name="Edlund A."/>
        </authorList>
    </citation>
    <scope>NUCLEOTIDE SEQUENCE</scope>
    <source>
        <strain evidence="7">JCVI_24_bin.8</strain>
    </source>
</reference>
<sequence length="306" mass="33391">MIKKVPFPICGVMLGTAALGNLLQSYSETVRNICGILAAFLLVLILLKLVKYPSTIKEDLDTPVMAGVAATFPMALMILSTYVKPFIGQGAYFVWIFAIVLHVILIVYFTAKFLLKYDQKKVFTTWFIVYVGIAVAGVTAPAYGKTGFGAATFWFGLITLIPLLVIVIKRYAVHPLPEPVKPLSGIFAAPMSLCIAAYIQSVQVKNFTLLMAMFVVATVLYVYSLVVSLGLLKKFYPSFAGFTFPFVISAIATKQTMACSALMGHPLPWLSNIVLAETVIATAFVAFVYVKYMVFIFAGNAGHEGK</sequence>
<organism evidence="6 8">
    <name type="scientific">Mogibacterium diversum</name>
    <dbReference type="NCBI Taxonomy" id="114527"/>
    <lineage>
        <taxon>Bacteria</taxon>
        <taxon>Bacillati</taxon>
        <taxon>Bacillota</taxon>
        <taxon>Clostridia</taxon>
        <taxon>Peptostreptococcales</taxon>
        <taxon>Anaerovoracaceae</taxon>
        <taxon>Mogibacterium</taxon>
    </lineage>
</organism>
<evidence type="ECO:0000256" key="3">
    <source>
        <dbReference type="ARBA" id="ARBA00022989"/>
    </source>
</evidence>
<evidence type="ECO:0000256" key="5">
    <source>
        <dbReference type="SAM" id="Phobius"/>
    </source>
</evidence>
<feature type="transmembrane region" description="Helical" evidence="5">
    <location>
        <begin position="62"/>
        <end position="83"/>
    </location>
</feature>
<dbReference type="GO" id="GO:0046583">
    <property type="term" value="F:monoatomic cation efflux transmembrane transporter activity"/>
    <property type="evidence" value="ECO:0007669"/>
    <property type="project" value="TreeGrafter"/>
</dbReference>
<keyword evidence="4 5" id="KW-0472">Membrane</keyword>
<feature type="transmembrane region" description="Helical" evidence="5">
    <location>
        <begin position="269"/>
        <end position="290"/>
    </location>
</feature>
<dbReference type="InterPro" id="IPR052951">
    <property type="entry name" value="Tellurite_res_ion_channel"/>
</dbReference>